<accession>H1Y3J5</accession>
<dbReference type="HOGENOM" id="CLU_1738453_0_0_10"/>
<sequence>MAITNNNDFTLAITGKDLNNPNKHIAVKLEILTRNALIDHSGLLLAFRNDYGIYVFHNGTHTKPEMAQKILDAAKKVNPLISSGTLGGAGMQAGLSHNKNTAIIGGIAGAILGYSLPSIVSFFDQKISPDEGYYRDGRLVYPDKIYLNVN</sequence>
<dbReference type="Proteomes" id="UP000002774">
    <property type="component" value="Chromosome"/>
</dbReference>
<dbReference type="AlphaFoldDB" id="H1Y3J5"/>
<name>H1Y3J5_9SPHI</name>
<dbReference type="EMBL" id="CM001403">
    <property type="protein sequence ID" value="EHQ29763.1"/>
    <property type="molecule type" value="Genomic_DNA"/>
</dbReference>
<proteinExistence type="predicted"/>
<evidence type="ECO:0000313" key="1">
    <source>
        <dbReference type="EMBL" id="EHQ29763.1"/>
    </source>
</evidence>
<keyword evidence="2" id="KW-1185">Reference proteome</keyword>
<dbReference type="STRING" id="714943.Mucpa_5694"/>
<organism evidence="1 2">
    <name type="scientific">Mucilaginibacter paludis DSM 18603</name>
    <dbReference type="NCBI Taxonomy" id="714943"/>
    <lineage>
        <taxon>Bacteria</taxon>
        <taxon>Pseudomonadati</taxon>
        <taxon>Bacteroidota</taxon>
        <taxon>Sphingobacteriia</taxon>
        <taxon>Sphingobacteriales</taxon>
        <taxon>Sphingobacteriaceae</taxon>
        <taxon>Mucilaginibacter</taxon>
    </lineage>
</organism>
<gene>
    <name evidence="1" type="ORF">Mucpa_5694</name>
</gene>
<reference evidence="1" key="1">
    <citation type="submission" date="2011-09" db="EMBL/GenBank/DDBJ databases">
        <title>The permanent draft genome of Mucilaginibacter paludis DSM 18603.</title>
        <authorList>
            <consortium name="US DOE Joint Genome Institute (JGI-PGF)"/>
            <person name="Lucas S."/>
            <person name="Han J."/>
            <person name="Lapidus A."/>
            <person name="Bruce D."/>
            <person name="Goodwin L."/>
            <person name="Pitluck S."/>
            <person name="Peters L."/>
            <person name="Kyrpides N."/>
            <person name="Mavromatis K."/>
            <person name="Ivanova N."/>
            <person name="Mikhailova N."/>
            <person name="Held B."/>
            <person name="Detter J.C."/>
            <person name="Tapia R."/>
            <person name="Han C."/>
            <person name="Land M."/>
            <person name="Hauser L."/>
            <person name="Markowitz V."/>
            <person name="Cheng J.-F."/>
            <person name="Hugenholtz P."/>
            <person name="Woyke T."/>
            <person name="Wu D."/>
            <person name="Tindall B."/>
            <person name="Brambilla E."/>
            <person name="Klenk H.-P."/>
            <person name="Eisen J.A."/>
        </authorList>
    </citation>
    <scope>NUCLEOTIDE SEQUENCE [LARGE SCALE GENOMIC DNA]</scope>
    <source>
        <strain evidence="1">DSM 18603</strain>
    </source>
</reference>
<dbReference type="RefSeq" id="WP_008511131.1">
    <property type="nucleotide sequence ID" value="NZ_CM001403.1"/>
</dbReference>
<evidence type="ECO:0000313" key="2">
    <source>
        <dbReference type="Proteomes" id="UP000002774"/>
    </source>
</evidence>
<protein>
    <submittedName>
        <fullName evidence="1">Uncharacterized protein</fullName>
    </submittedName>
</protein>